<evidence type="ECO:0000313" key="1">
    <source>
        <dbReference type="EMBL" id="QDJ96936.1"/>
    </source>
</evidence>
<protein>
    <submittedName>
        <fullName evidence="1">Uncharacterized protein</fullName>
    </submittedName>
</protein>
<keyword evidence="2" id="KW-1185">Reference proteome</keyword>
<organism evidence="1 2">
    <name type="scientific">Aeromonas phage D3</name>
    <dbReference type="NCBI Taxonomy" id="2593327"/>
    <lineage>
        <taxon>Viruses</taxon>
        <taxon>Duplodnaviria</taxon>
        <taxon>Heunggongvirae</taxon>
        <taxon>Uroviricota</taxon>
        <taxon>Caudoviricetes</taxon>
        <taxon>Chimalliviridae</taxon>
        <taxon>Ludhianavirus</taxon>
        <taxon>Ludhianavirus D3</taxon>
    </lineage>
</organism>
<proteinExistence type="predicted"/>
<accession>A0A514TV81</accession>
<sequence length="30" mass="3471">MGYFILLLLLIAVLVKLSRIEKKLGRKKDV</sequence>
<gene>
    <name evidence="1" type="ORF">D3_0206</name>
</gene>
<name>A0A514TV81_9CAUD</name>
<evidence type="ECO:0000313" key="2">
    <source>
        <dbReference type="Proteomes" id="UP000319658"/>
    </source>
</evidence>
<dbReference type="Proteomes" id="UP000319658">
    <property type="component" value="Segment"/>
</dbReference>
<reference evidence="1 2" key="1">
    <citation type="submission" date="2019-06" db="EMBL/GenBank/DDBJ databases">
        <title>Complete genome sequence of Aeromonas hydrophila bacteriophage D3.</title>
        <authorList>
            <person name="Rai S."/>
            <person name="Tyagi A."/>
            <person name="Kumar N."/>
            <person name="Singh N."/>
        </authorList>
    </citation>
    <scope>NUCLEOTIDE SEQUENCE [LARGE SCALE GENOMIC DNA]</scope>
</reference>
<dbReference type="EMBL" id="MN102098">
    <property type="protein sequence ID" value="QDJ96936.1"/>
    <property type="molecule type" value="Genomic_DNA"/>
</dbReference>